<dbReference type="Pfam" id="PF26549">
    <property type="entry name" value="Tricorn_N"/>
    <property type="match status" value="1"/>
</dbReference>
<dbReference type="HOGENOM" id="CLU_003547_0_0_0"/>
<dbReference type="InParanoid" id="W0RRZ7"/>
<dbReference type="InterPro" id="IPR011059">
    <property type="entry name" value="Metal-dep_hydrolase_composite"/>
</dbReference>
<dbReference type="KEGG" id="gba:J421_5946"/>
<dbReference type="Gene3D" id="2.120.10.30">
    <property type="entry name" value="TolB, C-terminal domain"/>
    <property type="match status" value="3"/>
</dbReference>
<dbReference type="Pfam" id="PF07676">
    <property type="entry name" value="PD40"/>
    <property type="match status" value="2"/>
</dbReference>
<dbReference type="Proteomes" id="UP000019151">
    <property type="component" value="Plasmid 2"/>
</dbReference>
<dbReference type="OrthoDB" id="9815657at2"/>
<dbReference type="GO" id="GO:0016810">
    <property type="term" value="F:hydrolase activity, acting on carbon-nitrogen (but not peptide) bonds"/>
    <property type="evidence" value="ECO:0007669"/>
    <property type="project" value="InterPro"/>
</dbReference>
<organism evidence="3 4">
    <name type="scientific">Gemmatirosa kalamazoonensis</name>
    <dbReference type="NCBI Taxonomy" id="861299"/>
    <lineage>
        <taxon>Bacteria</taxon>
        <taxon>Pseudomonadati</taxon>
        <taxon>Gemmatimonadota</taxon>
        <taxon>Gemmatimonadia</taxon>
        <taxon>Gemmatimonadales</taxon>
        <taxon>Gemmatimonadaceae</taxon>
        <taxon>Gemmatirosa</taxon>
    </lineage>
</organism>
<dbReference type="SUPFAM" id="SSF51556">
    <property type="entry name" value="Metallo-dependent hydrolases"/>
    <property type="match status" value="1"/>
</dbReference>
<dbReference type="EMBL" id="CP007130">
    <property type="protein sequence ID" value="AHG93481.1"/>
    <property type="molecule type" value="Genomic_DNA"/>
</dbReference>
<dbReference type="InterPro" id="IPR006680">
    <property type="entry name" value="Amidohydro-rel"/>
</dbReference>
<dbReference type="eggNOG" id="COG1228">
    <property type="taxonomic scope" value="Bacteria"/>
</dbReference>
<evidence type="ECO:0000256" key="1">
    <source>
        <dbReference type="SAM" id="SignalP"/>
    </source>
</evidence>
<keyword evidence="3" id="KW-0614">Plasmid</keyword>
<evidence type="ECO:0000313" key="3">
    <source>
        <dbReference type="EMBL" id="AHG93481.1"/>
    </source>
</evidence>
<feature type="chain" id="PRO_5004794586" evidence="1">
    <location>
        <begin position="21"/>
        <end position="1145"/>
    </location>
</feature>
<dbReference type="Gene3D" id="2.30.40.10">
    <property type="entry name" value="Urease, subunit C, domain 1"/>
    <property type="match status" value="2"/>
</dbReference>
<keyword evidence="1" id="KW-0732">Signal</keyword>
<dbReference type="InterPro" id="IPR011042">
    <property type="entry name" value="6-blade_b-propeller_TolB-like"/>
</dbReference>
<evidence type="ECO:0000259" key="2">
    <source>
        <dbReference type="Pfam" id="PF01979"/>
    </source>
</evidence>
<dbReference type="eggNOG" id="COG0823">
    <property type="taxonomic scope" value="Bacteria"/>
</dbReference>
<feature type="signal peptide" evidence="1">
    <location>
        <begin position="1"/>
        <end position="20"/>
    </location>
</feature>
<dbReference type="RefSeq" id="WP_025414785.1">
    <property type="nucleotide sequence ID" value="NZ_CP007130.1"/>
</dbReference>
<dbReference type="Pfam" id="PF01979">
    <property type="entry name" value="Amidohydro_1"/>
    <property type="match status" value="1"/>
</dbReference>
<dbReference type="SUPFAM" id="SSF69304">
    <property type="entry name" value="Tricorn protease N-terminal domain"/>
    <property type="match status" value="2"/>
</dbReference>
<feature type="domain" description="Amidohydrolase-related" evidence="2">
    <location>
        <begin position="783"/>
        <end position="1111"/>
    </location>
</feature>
<dbReference type="PANTHER" id="PTHR43135">
    <property type="entry name" value="ALPHA-D-RIBOSE 1-METHYLPHOSPHONATE 5-TRIPHOSPHATE DIPHOSPHATASE"/>
    <property type="match status" value="1"/>
</dbReference>
<evidence type="ECO:0000313" key="4">
    <source>
        <dbReference type="Proteomes" id="UP000019151"/>
    </source>
</evidence>
<geneLocation type="plasmid" evidence="3 4">
    <name>2</name>
</geneLocation>
<dbReference type="SUPFAM" id="SSF51338">
    <property type="entry name" value="Composite domain of metallo-dependent hydrolases"/>
    <property type="match status" value="1"/>
</dbReference>
<dbReference type="PANTHER" id="PTHR43135:SF3">
    <property type="entry name" value="ALPHA-D-RIBOSE 1-METHYLPHOSPHONATE 5-TRIPHOSPHATE DIPHOSPHATASE"/>
    <property type="match status" value="1"/>
</dbReference>
<dbReference type="InterPro" id="IPR051781">
    <property type="entry name" value="Metallo-dep_Hydrolase"/>
</dbReference>
<name>W0RRZ7_9BACT</name>
<reference evidence="3 4" key="1">
    <citation type="journal article" date="2014" name="Genome Announc.">
        <title>Genome Sequence and Methylome of Soil Bacterium Gemmatirosa kalamazoonensis KBS708T, a Member of the Rarely Cultivated Gemmatimonadetes Phylum.</title>
        <authorList>
            <person name="Debruyn J.M."/>
            <person name="Radosevich M."/>
            <person name="Wommack K.E."/>
            <person name="Polson S.W."/>
            <person name="Hauser L.J."/>
            <person name="Fawaz M.N."/>
            <person name="Korlach J."/>
            <person name="Tsai Y.C."/>
        </authorList>
    </citation>
    <scope>NUCLEOTIDE SEQUENCE [LARGE SCALE GENOMIC DNA]</scope>
    <source>
        <strain evidence="3 4">KBS708</strain>
        <plasmid evidence="4">Plasmid 2</plasmid>
    </source>
</reference>
<dbReference type="Gene3D" id="3.30.110.90">
    <property type="entry name" value="Amidohydrolase"/>
    <property type="match status" value="1"/>
</dbReference>
<protein>
    <submittedName>
        <fullName evidence="3">WD40-like beta Propeller containing protein</fullName>
    </submittedName>
</protein>
<gene>
    <name evidence="3" type="ORF">J421_5946</name>
</gene>
<dbReference type="AlphaFoldDB" id="W0RRZ7"/>
<sequence length="1145" mass="124833">MRRLALAALLGALAATSLGAQVPNAGGDSAGRPLRELPLRPTQPLRFTTDEGTWLSLDLSPDGTTIAFDLLGDLYTLPIAGGKATRITSGQAFDGQPHWAPDGKTIAFVSDRNGSDNLWLVEPDGSHARQLTREENRTFISPTWTPDGKYVVVSRNGAGAGYNLFLYHRDGGTGVQLTGAPTAGAGAPNAGGPNAQPFPSNYVGAAFGPDPRYVYSAVRTAAGGGYNQTSLDWQIAVYDRRTGKTFVRTQAPGSGMRPVLSPDGKWLVYATRNDSLTALRLRDLATGDERWLAPDVQRDDQESRYSRDLMPPFAFTPDSKAIVVAHHGHIWRIGVPDGAQTMIPFTADVDQTIAGAIKLEFPYDDSSLVVRQIRNATRSPDGKRLAFTALDKLWVLDLASCPTSTTGDAPAAACRPRRLTTASDVGEFSPAWSPDGRYVAYVTWNEREGGHVYRARPDVPNGAPERLTTQPGFYDKLTYSPDGRRLVLARGPREQRRDRDELGGNSAEAAGVELVWLPATGGAATVITPVTRFGQPHFGPDTGRVYVFEPADGLVSMRYDGTDRQQHLRVGSPGAQQNAGPQVPPPDEILISPDGDRALVQAGTNLYLIYSVPMVGAVAPQISIQNPAQSQVPVRRLTRVGGDFARWSRDGRQVFYSLGRSFFTYDVARADSLVRDSTARADSLRDARRAGAVPNDTATRATGTRATRAVYEPTRLDVTIRVPKDRPSGTVVLRGARLITMKGDEVIPSGDVVVRDNRIAAVGATGSVTVPNDARVIDVSGKTILPGYVDVHAHIWPAFGVHRTQPWEYLINLAYGVTTTRDPQTSTTDVLSYGDLVETGDLVGPRILATGPGVFTRDNIRSLDDARDVLRRYSEFYHTNTIKQYMAGDRKVRQWIAMAAREQGLMPTLEGGLDFKKNITEAMDGYSGIEHTLPIAPQYKDAVQLFAKSGVTWTPTLIVQYGGPWAENYWYENTNVVDDPKVNHFMPRHEIEKKALRRPGWWAPSAYSFPLFAAQAAKVVAAGGRVGLGSHGQFQGIGAHWEIWNIASGGMPRHDVLRVATIFGAESIGMGRQLGSLEPGKLADLQVLDRNPLDDIRNTNSIRYVMKNGRLYDGNTLAELWPRQRQVAGLWWWKDAANGGGDQQR</sequence>
<accession>W0RRZ7</accession>
<dbReference type="PATRIC" id="fig|861299.3.peg.5997"/>
<dbReference type="InterPro" id="IPR011659">
    <property type="entry name" value="WD40"/>
</dbReference>
<proteinExistence type="predicted"/>
<keyword evidence="4" id="KW-1185">Reference proteome</keyword>
<dbReference type="InterPro" id="IPR032466">
    <property type="entry name" value="Metal_Hydrolase"/>
</dbReference>